<keyword evidence="2" id="KW-1185">Reference proteome</keyword>
<comment type="caution">
    <text evidence="1">The sequence shown here is derived from an EMBL/GenBank/DDBJ whole genome shotgun (WGS) entry which is preliminary data.</text>
</comment>
<evidence type="ECO:0000313" key="2">
    <source>
        <dbReference type="Proteomes" id="UP001148737"/>
    </source>
</evidence>
<gene>
    <name evidence="1" type="ORF">NLG97_g6011</name>
</gene>
<sequence length="89" mass="9446">MPSAAATALFALTAARWFGNGCGSSKFSNMADAWKGWDYLDGLGETNCGVPDGRDSMQICLIGNAHVVGVVKKQRGSSSYCRDVVISLR</sequence>
<proteinExistence type="predicted"/>
<name>A0ACC1QQU7_9HYPO</name>
<dbReference type="EMBL" id="JANAKD010000741">
    <property type="protein sequence ID" value="KAJ3489370.1"/>
    <property type="molecule type" value="Genomic_DNA"/>
</dbReference>
<accession>A0ACC1QQU7</accession>
<evidence type="ECO:0000313" key="1">
    <source>
        <dbReference type="EMBL" id="KAJ3489370.1"/>
    </source>
</evidence>
<protein>
    <submittedName>
        <fullName evidence="1">Uncharacterized protein</fullName>
    </submittedName>
</protein>
<dbReference type="Proteomes" id="UP001148737">
    <property type="component" value="Unassembled WGS sequence"/>
</dbReference>
<organism evidence="1 2">
    <name type="scientific">Lecanicillium saksenae</name>
    <dbReference type="NCBI Taxonomy" id="468837"/>
    <lineage>
        <taxon>Eukaryota</taxon>
        <taxon>Fungi</taxon>
        <taxon>Dikarya</taxon>
        <taxon>Ascomycota</taxon>
        <taxon>Pezizomycotina</taxon>
        <taxon>Sordariomycetes</taxon>
        <taxon>Hypocreomycetidae</taxon>
        <taxon>Hypocreales</taxon>
        <taxon>Cordycipitaceae</taxon>
        <taxon>Lecanicillium</taxon>
    </lineage>
</organism>
<reference evidence="1" key="1">
    <citation type="submission" date="2022-07" db="EMBL/GenBank/DDBJ databases">
        <title>Genome Sequence of Lecanicillium saksenae.</title>
        <authorList>
            <person name="Buettner E."/>
        </authorList>
    </citation>
    <scope>NUCLEOTIDE SEQUENCE</scope>
    <source>
        <strain evidence="1">VT-O1</strain>
    </source>
</reference>